<evidence type="ECO:0000256" key="4">
    <source>
        <dbReference type="ARBA" id="ARBA00022980"/>
    </source>
</evidence>
<evidence type="ECO:0000256" key="7">
    <source>
        <dbReference type="PIRNR" id="PIRNR002111"/>
    </source>
</evidence>
<dbReference type="PANTHER" id="PTHR10724:SF7">
    <property type="entry name" value="SMALL RIBOSOMAL SUBUNIT PROTEIN BS1C"/>
    <property type="match status" value="1"/>
</dbReference>
<dbReference type="NCBIfam" id="TIGR00717">
    <property type="entry name" value="rpsA"/>
    <property type="match status" value="1"/>
</dbReference>
<dbReference type="SMART" id="SM00316">
    <property type="entry name" value="S1"/>
    <property type="match status" value="6"/>
</dbReference>
<evidence type="ECO:0000313" key="9">
    <source>
        <dbReference type="EMBL" id="MCX2563479.1"/>
    </source>
</evidence>
<keyword evidence="5 7" id="KW-0687">Ribonucleoprotein</keyword>
<evidence type="ECO:0000313" key="10">
    <source>
        <dbReference type="Proteomes" id="UP001301152"/>
    </source>
</evidence>
<dbReference type="PROSITE" id="PS50126">
    <property type="entry name" value="S1"/>
    <property type="match status" value="6"/>
</dbReference>
<dbReference type="InterPro" id="IPR000110">
    <property type="entry name" value="Ribosomal_bS1"/>
</dbReference>
<feature type="domain" description="S1 motif" evidence="8">
    <location>
        <begin position="376"/>
        <end position="446"/>
    </location>
</feature>
<dbReference type="InterPro" id="IPR003029">
    <property type="entry name" value="S1_domain"/>
</dbReference>
<name>A0ABT3QDY8_9PROT</name>
<evidence type="ECO:0000256" key="3">
    <source>
        <dbReference type="ARBA" id="ARBA00022884"/>
    </source>
</evidence>
<dbReference type="CDD" id="cd05691">
    <property type="entry name" value="S1_RPS1_repeat_ec6"/>
    <property type="match status" value="1"/>
</dbReference>
<comment type="caution">
    <text evidence="9">The sequence shown here is derived from an EMBL/GenBank/DDBJ whole genome shotgun (WGS) entry which is preliminary data.</text>
</comment>
<dbReference type="InterPro" id="IPR050437">
    <property type="entry name" value="Ribos_protein_bS1-like"/>
</dbReference>
<dbReference type="NCBIfam" id="NF004955">
    <property type="entry name" value="PRK06299.1-5"/>
    <property type="match status" value="1"/>
</dbReference>
<evidence type="ECO:0000256" key="5">
    <source>
        <dbReference type="ARBA" id="ARBA00023274"/>
    </source>
</evidence>
<keyword evidence="3 7" id="KW-0694">RNA-binding</keyword>
<proteinExistence type="inferred from homology"/>
<dbReference type="EMBL" id="JAPIUZ010000002">
    <property type="protein sequence ID" value="MCX2563479.1"/>
    <property type="molecule type" value="Genomic_DNA"/>
</dbReference>
<accession>A0ABT3QDY8</accession>
<dbReference type="NCBIfam" id="NF004952">
    <property type="entry name" value="PRK06299.1-2"/>
    <property type="match status" value="1"/>
</dbReference>
<dbReference type="CDD" id="cd04465">
    <property type="entry name" value="S1_RPS1_repeat_ec2_hs2"/>
    <property type="match status" value="1"/>
</dbReference>
<feature type="domain" description="S1 motif" evidence="8">
    <location>
        <begin position="117"/>
        <end position="183"/>
    </location>
</feature>
<feature type="domain" description="S1 motif" evidence="8">
    <location>
        <begin position="33"/>
        <end position="99"/>
    </location>
</feature>
<dbReference type="PANTHER" id="PTHR10724">
    <property type="entry name" value="30S RIBOSOMAL PROTEIN S1"/>
    <property type="match status" value="1"/>
</dbReference>
<dbReference type="PIRSF" id="PIRSF002111">
    <property type="entry name" value="RpsA"/>
    <property type="match status" value="1"/>
</dbReference>
<dbReference type="InterPro" id="IPR012340">
    <property type="entry name" value="NA-bd_OB-fold"/>
</dbReference>
<dbReference type="Pfam" id="PF00575">
    <property type="entry name" value="S1"/>
    <property type="match status" value="6"/>
</dbReference>
<keyword evidence="2" id="KW-0677">Repeat</keyword>
<dbReference type="SUPFAM" id="SSF50249">
    <property type="entry name" value="Nucleic acid-binding proteins"/>
    <property type="match status" value="6"/>
</dbReference>
<evidence type="ECO:0000256" key="2">
    <source>
        <dbReference type="ARBA" id="ARBA00022737"/>
    </source>
</evidence>
<dbReference type="GO" id="GO:0005840">
    <property type="term" value="C:ribosome"/>
    <property type="evidence" value="ECO:0007669"/>
    <property type="project" value="UniProtKB-KW"/>
</dbReference>
<keyword evidence="10" id="KW-1185">Reference proteome</keyword>
<comment type="similarity">
    <text evidence="1 7">Belongs to the bacterial ribosomal protein bS1 family.</text>
</comment>
<keyword evidence="4 7" id="KW-0689">Ribosomal protein</keyword>
<evidence type="ECO:0000259" key="8">
    <source>
        <dbReference type="PROSITE" id="PS50126"/>
    </source>
</evidence>
<feature type="domain" description="S1 motif" evidence="8">
    <location>
        <begin position="289"/>
        <end position="359"/>
    </location>
</feature>
<dbReference type="Proteomes" id="UP001301152">
    <property type="component" value="Unassembled WGS sequence"/>
</dbReference>
<feature type="domain" description="S1 motif" evidence="8">
    <location>
        <begin position="204"/>
        <end position="272"/>
    </location>
</feature>
<evidence type="ECO:0000256" key="6">
    <source>
        <dbReference type="ARBA" id="ARBA00025604"/>
    </source>
</evidence>
<comment type="function">
    <text evidence="6 7">Binds mRNA; thus facilitating recognition of the initiation point. It is needed to translate mRNA with a short Shine-Dalgarno (SD) purine-rich sequence.</text>
</comment>
<dbReference type="CDD" id="cd05688">
    <property type="entry name" value="S1_RPS1_repeat_ec3"/>
    <property type="match status" value="1"/>
</dbReference>
<dbReference type="InterPro" id="IPR035104">
    <property type="entry name" value="Ribosomal_protein_S1-like"/>
</dbReference>
<evidence type="ECO:0000256" key="1">
    <source>
        <dbReference type="ARBA" id="ARBA00006767"/>
    </source>
</evidence>
<dbReference type="RefSeq" id="WP_086553538.1">
    <property type="nucleotide sequence ID" value="NZ_JAERKX010000012.1"/>
</dbReference>
<reference evidence="9 10" key="1">
    <citation type="submission" date="2022-11" db="EMBL/GenBank/DDBJ databases">
        <title>Genome sequencing of Acetobacter type strain.</title>
        <authorList>
            <person name="Heo J."/>
            <person name="Lee D."/>
            <person name="Han B.-H."/>
            <person name="Hong S.-B."/>
            <person name="Kwon S.-W."/>
        </authorList>
    </citation>
    <scope>NUCLEOTIDE SEQUENCE [LARGE SCALE GENOMIC DNA]</scope>
    <source>
        <strain evidence="9 10">KACC 21253</strain>
    </source>
</reference>
<dbReference type="Gene3D" id="2.40.50.140">
    <property type="entry name" value="Nucleic acid-binding proteins"/>
    <property type="match status" value="5"/>
</dbReference>
<protein>
    <recommendedName>
        <fullName evidence="7">30S ribosomal protein S1</fullName>
    </recommendedName>
</protein>
<feature type="domain" description="S1 motif" evidence="8">
    <location>
        <begin position="463"/>
        <end position="532"/>
    </location>
</feature>
<gene>
    <name evidence="9" type="primary">rpsA</name>
    <name evidence="9" type="ORF">OQ497_05810</name>
</gene>
<dbReference type="CDD" id="cd05687">
    <property type="entry name" value="S1_RPS1_repeat_ec1_hs1"/>
    <property type="match status" value="1"/>
</dbReference>
<sequence>MASAVTPTTDHFRGEDFATLLDETLGRDAGFDGSVVRGRIVRLTDEFAIVDVGLKSEGRVSLREFAPPGVSPDVKPGDVVELYVERYEDRDGSIVLSREKARREEAWTSLEKAFEANQRVNGTIYGRVKGGFTVDLGGAMAFLPGSQVDIRPVRDVGPLMGVPQPFQILKMDRARGNIVVSRRAVLEETRAEQRSELIQGLTEGMILDGVVKNITDYGAFVDLGGVDGLLHVTDIAWKRINHPSEALQIGQPVRVQVIRFNSDTQRISLGMKQLEADPWENVALKYPPGARYSGRVTNITDYGAFVELEPGVEGLVHVSEMSWTKKNVHPGKIVATSQEVDVMVLDVDSTKRRISLGLKQVQRNPWEQFAEENKVGAVVEGEIRNITEFGLFVGLSADIDGMVHMSDLSWEETGEEAMKNYEKGQVVKAKVLDVDVEKERISLGIKQLQEDPAADVLISVQKGAIVTCTVTAIQSNGIEVKVDDVLTGFIRRAELARDKAEQRPERFAVGERVDAKVVSVDRAARKLALTIKGREVEEDKQAISDYGSSDSGASLGDILGAAIRRRNTDA</sequence>
<dbReference type="PRINTS" id="PR00681">
    <property type="entry name" value="RIBOSOMALS1"/>
</dbReference>
<organism evidence="9 10">
    <name type="scientific">Acetobacter thailandicus</name>
    <dbReference type="NCBI Taxonomy" id="1502842"/>
    <lineage>
        <taxon>Bacteria</taxon>
        <taxon>Pseudomonadati</taxon>
        <taxon>Pseudomonadota</taxon>
        <taxon>Alphaproteobacteria</taxon>
        <taxon>Acetobacterales</taxon>
        <taxon>Acetobacteraceae</taxon>
        <taxon>Acetobacter</taxon>
    </lineage>
</organism>